<dbReference type="Gene3D" id="1.10.260.40">
    <property type="entry name" value="lambda repressor-like DNA-binding domains"/>
    <property type="match status" value="1"/>
</dbReference>
<evidence type="ECO:0000313" key="2">
    <source>
        <dbReference type="EMBL" id="MBL7256356.1"/>
    </source>
</evidence>
<dbReference type="SUPFAM" id="SSF47413">
    <property type="entry name" value="lambda repressor-like DNA-binding domains"/>
    <property type="match status" value="1"/>
</dbReference>
<dbReference type="PROSITE" id="PS50943">
    <property type="entry name" value="HTH_CROC1"/>
    <property type="match status" value="1"/>
</dbReference>
<dbReference type="CDD" id="cd00093">
    <property type="entry name" value="HTH_XRE"/>
    <property type="match status" value="1"/>
</dbReference>
<evidence type="ECO:0000259" key="1">
    <source>
        <dbReference type="PROSITE" id="PS50943"/>
    </source>
</evidence>
<gene>
    <name evidence="2" type="ORF">JKJ07_18835</name>
</gene>
<dbReference type="InterPro" id="IPR010982">
    <property type="entry name" value="Lambda_DNA-bd_dom_sf"/>
</dbReference>
<keyword evidence="3" id="KW-1185">Reference proteome</keyword>
<dbReference type="InterPro" id="IPR001387">
    <property type="entry name" value="Cro/C1-type_HTH"/>
</dbReference>
<dbReference type="SMART" id="SM00530">
    <property type="entry name" value="HTH_XRE"/>
    <property type="match status" value="1"/>
</dbReference>
<comment type="caution">
    <text evidence="2">The sequence shown here is derived from an EMBL/GenBank/DDBJ whole genome shotgun (WGS) entry which is preliminary data.</text>
</comment>
<dbReference type="EMBL" id="JAENHO010000005">
    <property type="protein sequence ID" value="MBL7256356.1"/>
    <property type="molecule type" value="Genomic_DNA"/>
</dbReference>
<dbReference type="Pfam" id="PF13560">
    <property type="entry name" value="HTH_31"/>
    <property type="match status" value="1"/>
</dbReference>
<reference evidence="2 3" key="1">
    <citation type="submission" date="2021-01" db="EMBL/GenBank/DDBJ databases">
        <title>Actinoplanes sp. nov. LDG1-01 isolated from lichen.</title>
        <authorList>
            <person name="Saeng-In P."/>
            <person name="Phongsopitanun W."/>
            <person name="Kanchanasin P."/>
            <person name="Yuki M."/>
            <person name="Kudo T."/>
            <person name="Ohkuma M."/>
            <person name="Tanasupawat S."/>
        </authorList>
    </citation>
    <scope>NUCLEOTIDE SEQUENCE [LARGE SCALE GENOMIC DNA]</scope>
    <source>
        <strain evidence="2 3">LDG1-01</strain>
    </source>
</reference>
<sequence length="290" mass="32520">MPSDPGPMARRRQLGAALRQHRLDAHLSVREAAHALLCSPSKISRIETSQRKASLRDVRDLLNLYGITNEEYREQLMTLARESRESAWWRKYRLNPTLEKFVGLESSATKISDYQFGIVPGSLQSRDYAKAIIEPWVINDPEALAEAVEVRMTRQEFLDASGTTLHAVIDEAVLHRTVGGTDVMRGQIGKMIELAESGFVALQAIPFDAGAHLGMNSGFTVLQFEGPHMSDSPYPVADVVYLEDLGDGQWLDQPAEVKRYLGAFDRLRSTALPTIETIDFMKSFYRARLP</sequence>
<proteinExistence type="predicted"/>
<feature type="domain" description="HTH cro/C1-type" evidence="1">
    <location>
        <begin position="18"/>
        <end position="72"/>
    </location>
</feature>
<accession>A0ABS1VPE0</accession>
<protein>
    <submittedName>
        <fullName evidence="2">Helix-turn-helix domain-containing protein</fullName>
    </submittedName>
</protein>
<dbReference type="RefSeq" id="WP_202992896.1">
    <property type="nucleotide sequence ID" value="NZ_JAENHO010000005.1"/>
</dbReference>
<organism evidence="2 3">
    <name type="scientific">Paractinoplanes lichenicola</name>
    <dbReference type="NCBI Taxonomy" id="2802976"/>
    <lineage>
        <taxon>Bacteria</taxon>
        <taxon>Bacillati</taxon>
        <taxon>Actinomycetota</taxon>
        <taxon>Actinomycetes</taxon>
        <taxon>Micromonosporales</taxon>
        <taxon>Micromonosporaceae</taxon>
        <taxon>Paractinoplanes</taxon>
    </lineage>
</organism>
<dbReference type="InterPro" id="IPR043917">
    <property type="entry name" value="DUF5753"/>
</dbReference>
<evidence type="ECO:0000313" key="3">
    <source>
        <dbReference type="Proteomes" id="UP000598996"/>
    </source>
</evidence>
<name>A0ABS1VPE0_9ACTN</name>
<dbReference type="Pfam" id="PF19054">
    <property type="entry name" value="DUF5753"/>
    <property type="match status" value="1"/>
</dbReference>
<dbReference type="Proteomes" id="UP000598996">
    <property type="component" value="Unassembled WGS sequence"/>
</dbReference>